<keyword evidence="1" id="KW-1133">Transmembrane helix</keyword>
<gene>
    <name evidence="2" type="ORF">Aco04nite_45360</name>
</gene>
<comment type="caution">
    <text evidence="2">The sequence shown here is derived from an EMBL/GenBank/DDBJ whole genome shotgun (WGS) entry which is preliminary data.</text>
</comment>
<dbReference type="RefSeq" id="WP_212999236.1">
    <property type="nucleotide sequence ID" value="NZ_BAAATW010000013.1"/>
</dbReference>
<keyword evidence="1" id="KW-0472">Membrane</keyword>
<keyword evidence="3" id="KW-1185">Reference proteome</keyword>
<keyword evidence="1" id="KW-0812">Transmembrane</keyword>
<sequence length="375" mass="39500">MNTLEELRLTLERHAGGPEDSVGIAQGAEVRAGSIRRRRRVAGSAVAAVLVVAAAVGVPVAVGRKSSEPPPASVVKPHYRDASQLSVAMVAGSQFVLTNRGGDGVGQFATIRNVGDIRSPRPGEAGLNGGAELLAYNPGEYDPARLKQGEQVTVAGHPAWFSTALTFTASNVVPEGVYPAVGWEESSGVWVLVYTSDDGWWGHEAEKKAELSEVAGDVRLPGVQDVGTPVQFGWVPQGLPVSYVSIRDLPGIDPDARIGFGKSVYPTMQDLASGWALSVTATPDTNRDWPTVKADLGAPETIGGRNVWYVPRPSPLNSSGSPTGADLVVETGNCLVYLSVPERDVIGEQDLKRMATEMTVGSCTDAKGWKPPVKG</sequence>
<evidence type="ECO:0000256" key="1">
    <source>
        <dbReference type="SAM" id="Phobius"/>
    </source>
</evidence>
<evidence type="ECO:0000313" key="3">
    <source>
        <dbReference type="Proteomes" id="UP000680865"/>
    </source>
</evidence>
<name>A0A919SNL4_9ACTN</name>
<accession>A0A919SNL4</accession>
<feature type="transmembrane region" description="Helical" evidence="1">
    <location>
        <begin position="41"/>
        <end position="62"/>
    </location>
</feature>
<dbReference type="EMBL" id="BOQP01000024">
    <property type="protein sequence ID" value="GIM75440.1"/>
    <property type="molecule type" value="Genomic_DNA"/>
</dbReference>
<protein>
    <submittedName>
        <fullName evidence="2">Uncharacterized protein</fullName>
    </submittedName>
</protein>
<dbReference type="Proteomes" id="UP000680865">
    <property type="component" value="Unassembled WGS sequence"/>
</dbReference>
<reference evidence="2" key="1">
    <citation type="submission" date="2021-03" db="EMBL/GenBank/DDBJ databases">
        <title>Whole genome shotgun sequence of Actinoplanes consettensis NBRC 14913.</title>
        <authorList>
            <person name="Komaki H."/>
            <person name="Tamura T."/>
        </authorList>
    </citation>
    <scope>NUCLEOTIDE SEQUENCE</scope>
    <source>
        <strain evidence="2">NBRC 14913</strain>
    </source>
</reference>
<evidence type="ECO:0000313" key="2">
    <source>
        <dbReference type="EMBL" id="GIM75440.1"/>
    </source>
</evidence>
<organism evidence="2 3">
    <name type="scientific">Winogradskya consettensis</name>
    <dbReference type="NCBI Taxonomy" id="113560"/>
    <lineage>
        <taxon>Bacteria</taxon>
        <taxon>Bacillati</taxon>
        <taxon>Actinomycetota</taxon>
        <taxon>Actinomycetes</taxon>
        <taxon>Micromonosporales</taxon>
        <taxon>Micromonosporaceae</taxon>
        <taxon>Winogradskya</taxon>
    </lineage>
</organism>
<dbReference type="AlphaFoldDB" id="A0A919SNL4"/>
<proteinExistence type="predicted"/>